<protein>
    <recommendedName>
        <fullName evidence="9">Magnesium transporter MgtE</fullName>
    </recommendedName>
</protein>
<dbReference type="InterPro" id="IPR036739">
    <property type="entry name" value="SLC41_membr_dom_sf"/>
</dbReference>
<feature type="transmembrane region" description="Helical" evidence="9">
    <location>
        <begin position="350"/>
        <end position="370"/>
    </location>
</feature>
<dbReference type="InterPro" id="IPR006668">
    <property type="entry name" value="Mg_transptr_MgtE_intracell_dom"/>
</dbReference>
<dbReference type="PATRIC" id="fig|755172.3.peg.65"/>
<dbReference type="AlphaFoldDB" id="A0A134AKV2"/>
<keyword evidence="5 9" id="KW-0460">Magnesium</keyword>
<sequence length="441" mass="49124">MKRNYDIDEINSLKSEINHMDPVDLAESFDEMSVKEIMLRFKLLDKDLAADTFAEMDRDKKREIIERFSDDDVEELITELDEDELVDTLQELPANMVRRVMDEFVVGDRRKVINRLLGYPKDSVGSIMTVEFLSAKAGSNCETVLKRVIASDLDADKLEQIWVTDKSLVLLGYVYLADILRSPDKTMEDILEPLPGSIEATDDQEIVAKIAYRYDLSEIPVTDSEGRLLGIVPVEDAIDIMHEEYEEDLSNIHGVQDTSDEDYLERSCFAIAKDRTTWLIICLITATMTGFIIQRYESLLASSVALAAYIPMLMDSGGNAGTQSSTTVIRALYTGKVHFKNIFAVMSKELKVGLITGSILVVVNFIRMTIIGAHGLSISLTVSATLLLTVTLSKIIGGILPLIADKVHVDPTVMAGPIITTLVDTFALLIYFEVATHLINL</sequence>
<dbReference type="Gene3D" id="1.25.60.10">
    <property type="entry name" value="MgtE N-terminal domain-like"/>
    <property type="match status" value="1"/>
</dbReference>
<evidence type="ECO:0000256" key="7">
    <source>
        <dbReference type="ARBA" id="ARBA00023136"/>
    </source>
</evidence>
<evidence type="ECO:0000256" key="1">
    <source>
        <dbReference type="ARBA" id="ARBA00004141"/>
    </source>
</evidence>
<evidence type="ECO:0000256" key="6">
    <source>
        <dbReference type="ARBA" id="ARBA00022989"/>
    </source>
</evidence>
<evidence type="ECO:0000256" key="3">
    <source>
        <dbReference type="ARBA" id="ARBA00022448"/>
    </source>
</evidence>
<dbReference type="EMBL" id="LSDG01000002">
    <property type="protein sequence ID" value="KXB68356.1"/>
    <property type="molecule type" value="Genomic_DNA"/>
</dbReference>
<proteinExistence type="inferred from homology"/>
<dbReference type="CDD" id="cd04606">
    <property type="entry name" value="CBS_pair_Mg_transporter"/>
    <property type="match status" value="1"/>
</dbReference>
<dbReference type="GO" id="GO:0005886">
    <property type="term" value="C:plasma membrane"/>
    <property type="evidence" value="ECO:0007669"/>
    <property type="project" value="UniProtKB-SubCell"/>
</dbReference>
<comment type="function">
    <text evidence="9">Acts as a magnesium transporter.</text>
</comment>
<feature type="transmembrane region" description="Helical" evidence="9">
    <location>
        <begin position="376"/>
        <end position="400"/>
    </location>
</feature>
<dbReference type="InterPro" id="IPR006669">
    <property type="entry name" value="MgtE_transporter"/>
</dbReference>
<keyword evidence="3 9" id="KW-0813">Transport</keyword>
<dbReference type="RefSeq" id="WP_232300080.1">
    <property type="nucleotide sequence ID" value="NZ_KQ960155.1"/>
</dbReference>
<evidence type="ECO:0000259" key="10">
    <source>
        <dbReference type="PROSITE" id="PS51371"/>
    </source>
</evidence>
<keyword evidence="6 9" id="KW-1133">Transmembrane helix</keyword>
<dbReference type="SMART" id="SM00116">
    <property type="entry name" value="CBS"/>
    <property type="match status" value="2"/>
</dbReference>
<dbReference type="SUPFAM" id="SSF161093">
    <property type="entry name" value="MgtE membrane domain-like"/>
    <property type="match status" value="1"/>
</dbReference>
<dbReference type="InterPro" id="IPR006667">
    <property type="entry name" value="SLC41_membr_dom"/>
</dbReference>
<dbReference type="GO" id="GO:0015095">
    <property type="term" value="F:magnesium ion transmembrane transporter activity"/>
    <property type="evidence" value="ECO:0007669"/>
    <property type="project" value="UniProtKB-UniRule"/>
</dbReference>
<evidence type="ECO:0000256" key="5">
    <source>
        <dbReference type="ARBA" id="ARBA00022842"/>
    </source>
</evidence>
<organism evidence="11 12">
    <name type="scientific">Aedoeadaptatus coxii</name>
    <dbReference type="NCBI Taxonomy" id="755172"/>
    <lineage>
        <taxon>Bacteria</taxon>
        <taxon>Bacillati</taxon>
        <taxon>Bacillota</taxon>
        <taxon>Tissierellia</taxon>
        <taxon>Tissierellales</taxon>
        <taxon>Peptoniphilaceae</taxon>
        <taxon>Aedoeadaptatus</taxon>
    </lineage>
</organism>
<dbReference type="Gene3D" id="1.10.357.20">
    <property type="entry name" value="SLC41 divalent cation transporters, integral membrane domain"/>
    <property type="match status" value="1"/>
</dbReference>
<comment type="similarity">
    <text evidence="2 9">Belongs to the SLC41A transporter family.</text>
</comment>
<dbReference type="Proteomes" id="UP000070442">
    <property type="component" value="Unassembled WGS sequence"/>
</dbReference>
<dbReference type="Pfam" id="PF00571">
    <property type="entry name" value="CBS"/>
    <property type="match status" value="1"/>
</dbReference>
<dbReference type="PROSITE" id="PS51371">
    <property type="entry name" value="CBS"/>
    <property type="match status" value="1"/>
</dbReference>
<keyword evidence="12" id="KW-1185">Reference proteome</keyword>
<dbReference type="InterPro" id="IPR000644">
    <property type="entry name" value="CBS_dom"/>
</dbReference>
<dbReference type="PANTHER" id="PTHR43773">
    <property type="entry name" value="MAGNESIUM TRANSPORTER MGTE"/>
    <property type="match status" value="1"/>
</dbReference>
<comment type="subunit">
    <text evidence="9">Homodimer.</text>
</comment>
<dbReference type="SUPFAM" id="SSF158791">
    <property type="entry name" value="MgtE N-terminal domain-like"/>
    <property type="match status" value="1"/>
</dbReference>
<dbReference type="PANTHER" id="PTHR43773:SF1">
    <property type="entry name" value="MAGNESIUM TRANSPORTER MGTE"/>
    <property type="match status" value="1"/>
</dbReference>
<dbReference type="SUPFAM" id="SSF54631">
    <property type="entry name" value="CBS-domain pair"/>
    <property type="match status" value="1"/>
</dbReference>
<dbReference type="InterPro" id="IPR046342">
    <property type="entry name" value="CBS_dom_sf"/>
</dbReference>
<dbReference type="Pfam" id="PF01769">
    <property type="entry name" value="MgtE"/>
    <property type="match status" value="1"/>
</dbReference>
<evidence type="ECO:0000256" key="8">
    <source>
        <dbReference type="PROSITE-ProRule" id="PRU00703"/>
    </source>
</evidence>
<feature type="transmembrane region" description="Helical" evidence="9">
    <location>
        <begin position="412"/>
        <end position="432"/>
    </location>
</feature>
<evidence type="ECO:0000256" key="4">
    <source>
        <dbReference type="ARBA" id="ARBA00022692"/>
    </source>
</evidence>
<keyword evidence="8" id="KW-0129">CBS domain</keyword>
<comment type="caution">
    <text evidence="11">The sequence shown here is derived from an EMBL/GenBank/DDBJ whole genome shotgun (WGS) entry which is preliminary data.</text>
</comment>
<dbReference type="SMART" id="SM00924">
    <property type="entry name" value="MgtE_N"/>
    <property type="match status" value="1"/>
</dbReference>
<reference evidence="12" key="1">
    <citation type="submission" date="2016-01" db="EMBL/GenBank/DDBJ databases">
        <authorList>
            <person name="Mitreva M."/>
            <person name="Pepin K.H."/>
            <person name="Mihindukulasuriya K.A."/>
            <person name="Fulton R."/>
            <person name="Fronick C."/>
            <person name="O'Laughlin M."/>
            <person name="Miner T."/>
            <person name="Herter B."/>
            <person name="Rosa B.A."/>
            <person name="Cordes M."/>
            <person name="Tomlinson C."/>
            <person name="Wollam A."/>
            <person name="Palsikar V.B."/>
            <person name="Mardis E.R."/>
            <person name="Wilson R.K."/>
        </authorList>
    </citation>
    <scope>NUCLEOTIDE SEQUENCE [LARGE SCALE GENOMIC DNA]</scope>
    <source>
        <strain evidence="12">DNF00729</strain>
    </source>
</reference>
<keyword evidence="7 9" id="KW-0472">Membrane</keyword>
<dbReference type="Pfam" id="PF03448">
    <property type="entry name" value="MgtE_N"/>
    <property type="match status" value="1"/>
</dbReference>
<dbReference type="STRING" id="755172.HMPREF1863_00067"/>
<evidence type="ECO:0000313" key="11">
    <source>
        <dbReference type="EMBL" id="KXB68356.1"/>
    </source>
</evidence>
<evidence type="ECO:0000256" key="9">
    <source>
        <dbReference type="RuleBase" id="RU362011"/>
    </source>
</evidence>
<gene>
    <name evidence="11" type="ORF">HMPREF1863_00067</name>
</gene>
<comment type="subcellular location">
    <subcellularLocation>
        <location evidence="9">Cell membrane</location>
        <topology evidence="9">Multi-pass membrane protein</topology>
    </subcellularLocation>
    <subcellularLocation>
        <location evidence="1">Membrane</location>
        <topology evidence="1">Multi-pass membrane protein</topology>
    </subcellularLocation>
</comment>
<comment type="caution">
    <text evidence="9">Lacks conserved residue(s) required for the propagation of feature annotation.</text>
</comment>
<dbReference type="InterPro" id="IPR038076">
    <property type="entry name" value="MgtE_N_sf"/>
</dbReference>
<keyword evidence="4 9" id="KW-0812">Transmembrane</keyword>
<evidence type="ECO:0000256" key="2">
    <source>
        <dbReference type="ARBA" id="ARBA00009749"/>
    </source>
</evidence>
<dbReference type="GO" id="GO:0046872">
    <property type="term" value="F:metal ion binding"/>
    <property type="evidence" value="ECO:0007669"/>
    <property type="project" value="UniProtKB-KW"/>
</dbReference>
<dbReference type="Gene3D" id="3.10.580.10">
    <property type="entry name" value="CBS-domain"/>
    <property type="match status" value="1"/>
</dbReference>
<keyword evidence="9" id="KW-1003">Cell membrane</keyword>
<feature type="domain" description="CBS" evidence="10">
    <location>
        <begin position="187"/>
        <end position="247"/>
    </location>
</feature>
<evidence type="ECO:0000313" key="12">
    <source>
        <dbReference type="Proteomes" id="UP000070442"/>
    </source>
</evidence>
<accession>A0A134AKV2</accession>
<keyword evidence="9" id="KW-0479">Metal-binding</keyword>
<dbReference type="NCBIfam" id="TIGR00400">
    <property type="entry name" value="mgtE"/>
    <property type="match status" value="1"/>
</dbReference>
<feature type="transmembrane region" description="Helical" evidence="9">
    <location>
        <begin position="276"/>
        <end position="293"/>
    </location>
</feature>
<name>A0A134AKV2_9FIRM</name>